<dbReference type="Proteomes" id="UP000325577">
    <property type="component" value="Linkage Group LG0"/>
</dbReference>
<sequence>MSDLVSWVKKEVGRLSIHKPVKRLQLLPTSTAIPLVQEVTLAADLRCAQCQKRVADLISKMDNMESVLVHVVQKKVTLTCKSATN</sequence>
<evidence type="ECO:0008006" key="3">
    <source>
        <dbReference type="Google" id="ProtNLM"/>
    </source>
</evidence>
<gene>
    <name evidence="1" type="ORF">F0562_001696</name>
</gene>
<reference evidence="1 2" key="1">
    <citation type="submission" date="2019-09" db="EMBL/GenBank/DDBJ databases">
        <title>A chromosome-level genome assembly of the Chinese tupelo Nyssa sinensis.</title>
        <authorList>
            <person name="Yang X."/>
            <person name="Kang M."/>
            <person name="Yang Y."/>
            <person name="Xiong H."/>
            <person name="Wang M."/>
            <person name="Zhang Z."/>
            <person name="Wang Z."/>
            <person name="Wu H."/>
            <person name="Ma T."/>
            <person name="Liu J."/>
            <person name="Xi Z."/>
        </authorList>
    </citation>
    <scope>NUCLEOTIDE SEQUENCE [LARGE SCALE GENOMIC DNA]</scope>
    <source>
        <strain evidence="1">J267</strain>
        <tissue evidence="1">Leaf</tissue>
    </source>
</reference>
<name>A0A5J5C7T2_9ASTE</name>
<dbReference type="OrthoDB" id="1649273at2759"/>
<evidence type="ECO:0000313" key="1">
    <source>
        <dbReference type="EMBL" id="KAA8550012.1"/>
    </source>
</evidence>
<keyword evidence="2" id="KW-1185">Reference proteome</keyword>
<evidence type="ECO:0000313" key="2">
    <source>
        <dbReference type="Proteomes" id="UP000325577"/>
    </source>
</evidence>
<dbReference type="SUPFAM" id="SSF55008">
    <property type="entry name" value="HMA, heavy metal-associated domain"/>
    <property type="match status" value="1"/>
</dbReference>
<organism evidence="1 2">
    <name type="scientific">Nyssa sinensis</name>
    <dbReference type="NCBI Taxonomy" id="561372"/>
    <lineage>
        <taxon>Eukaryota</taxon>
        <taxon>Viridiplantae</taxon>
        <taxon>Streptophyta</taxon>
        <taxon>Embryophyta</taxon>
        <taxon>Tracheophyta</taxon>
        <taxon>Spermatophyta</taxon>
        <taxon>Magnoliopsida</taxon>
        <taxon>eudicotyledons</taxon>
        <taxon>Gunneridae</taxon>
        <taxon>Pentapetalae</taxon>
        <taxon>asterids</taxon>
        <taxon>Cornales</taxon>
        <taxon>Nyssaceae</taxon>
        <taxon>Nyssa</taxon>
    </lineage>
</organism>
<dbReference type="GO" id="GO:0046872">
    <property type="term" value="F:metal ion binding"/>
    <property type="evidence" value="ECO:0007669"/>
    <property type="project" value="InterPro"/>
</dbReference>
<dbReference type="EMBL" id="CM018031">
    <property type="protein sequence ID" value="KAA8550012.1"/>
    <property type="molecule type" value="Genomic_DNA"/>
</dbReference>
<accession>A0A5J5C7T2</accession>
<protein>
    <recommendedName>
        <fullName evidence="3">HMA domain-containing protein</fullName>
    </recommendedName>
</protein>
<proteinExistence type="predicted"/>
<dbReference type="InterPro" id="IPR036163">
    <property type="entry name" value="HMA_dom_sf"/>
</dbReference>
<dbReference type="AlphaFoldDB" id="A0A5J5C7T2"/>